<comment type="caution">
    <text evidence="2">The sequence shown here is derived from an EMBL/GenBank/DDBJ whole genome shotgun (WGS) entry which is preliminary data.</text>
</comment>
<name>A0A5N0E801_9NOCA</name>
<dbReference type="AlphaFoldDB" id="A0A5N0E801"/>
<evidence type="ECO:0000259" key="1">
    <source>
        <dbReference type="Pfam" id="PF01593"/>
    </source>
</evidence>
<dbReference type="InterPro" id="IPR050464">
    <property type="entry name" value="Zeta_carotene_desat/Oxidored"/>
</dbReference>
<keyword evidence="3" id="KW-1185">Reference proteome</keyword>
<dbReference type="Proteomes" id="UP000323876">
    <property type="component" value="Unassembled WGS sequence"/>
</dbReference>
<evidence type="ECO:0000313" key="2">
    <source>
        <dbReference type="EMBL" id="KAA8885552.1"/>
    </source>
</evidence>
<dbReference type="Pfam" id="PF01593">
    <property type="entry name" value="Amino_oxidase"/>
    <property type="match status" value="1"/>
</dbReference>
<dbReference type="RefSeq" id="WP_150405110.1">
    <property type="nucleotide sequence ID" value="NZ_VXLC01000015.1"/>
</dbReference>
<dbReference type="EMBL" id="VXLC01000015">
    <property type="protein sequence ID" value="KAA8885552.1"/>
    <property type="molecule type" value="Genomic_DNA"/>
</dbReference>
<dbReference type="InterPro" id="IPR002937">
    <property type="entry name" value="Amino_oxidase"/>
</dbReference>
<dbReference type="PRINTS" id="PR00419">
    <property type="entry name" value="ADXRDTASE"/>
</dbReference>
<sequence>MSTPERVAVVGAGVCGIAAALALHRAGCAVEILERDDRIGGRLGVAELGDGEILLGGKNIGRRYTRFRALLALLGGTGYEPFGINTSRVVAGRLVRLDSDNRVTTMNGILRMCDWRDLTALDRIARKVKSADQARFLGSDLARKLGRHDDRPLSAHFGKRTSANFLRPITVRMNGAEPDEAYYGNFPTNMGMLIDTFDQPTTGLSTLLARIADLVEIRYRTTVTGITRLDGGVVLHLFDAGGRATQARYDAVAVCTPAHAAAPLLAPLSDTVAGLLHSVRYFPATVAVVRYTHDVFAADVRAIALDDQPCSNAGSYGKDTRNVVRYTFSGKHGRLTDPADADVLGLVTDTEHQLRTHLGTVPQPRTAAAIRHWPHAYCGYLPHHGDFLDALSDAFAPLTGIALAGDYLLGASVEACCRSGENAAAAVLSTTRQGPVGCES</sequence>
<dbReference type="Gene3D" id="3.50.50.60">
    <property type="entry name" value="FAD/NAD(P)-binding domain"/>
    <property type="match status" value="3"/>
</dbReference>
<dbReference type="PANTHER" id="PTHR42923">
    <property type="entry name" value="PROTOPORPHYRINOGEN OXIDASE"/>
    <property type="match status" value="1"/>
</dbReference>
<feature type="domain" description="Amine oxidase" evidence="1">
    <location>
        <begin position="15"/>
        <end position="428"/>
    </location>
</feature>
<dbReference type="SUPFAM" id="SSF51905">
    <property type="entry name" value="FAD/NAD(P)-binding domain"/>
    <property type="match status" value="1"/>
</dbReference>
<accession>A0A5N0E801</accession>
<organism evidence="2 3">
    <name type="scientific">Nocardia colli</name>
    <dbReference type="NCBI Taxonomy" id="2545717"/>
    <lineage>
        <taxon>Bacteria</taxon>
        <taxon>Bacillati</taxon>
        <taxon>Actinomycetota</taxon>
        <taxon>Actinomycetes</taxon>
        <taxon>Mycobacteriales</taxon>
        <taxon>Nocardiaceae</taxon>
        <taxon>Nocardia</taxon>
    </lineage>
</organism>
<reference evidence="2 3" key="1">
    <citation type="submission" date="2019-09" db="EMBL/GenBank/DDBJ databases">
        <authorList>
            <person name="Wang X."/>
        </authorList>
    </citation>
    <scope>NUCLEOTIDE SEQUENCE [LARGE SCALE GENOMIC DNA]</scope>
    <source>
        <strain evidence="2 3">CICC 11023</strain>
    </source>
</reference>
<protein>
    <submittedName>
        <fullName evidence="2">FAD-dependent oxidoreductase</fullName>
    </submittedName>
</protein>
<proteinExistence type="predicted"/>
<dbReference type="InterPro" id="IPR036188">
    <property type="entry name" value="FAD/NAD-bd_sf"/>
</dbReference>
<dbReference type="OrthoDB" id="593898at2"/>
<evidence type="ECO:0000313" key="3">
    <source>
        <dbReference type="Proteomes" id="UP000323876"/>
    </source>
</evidence>
<gene>
    <name evidence="2" type="ORF">F3087_28370</name>
</gene>
<dbReference type="GO" id="GO:0016491">
    <property type="term" value="F:oxidoreductase activity"/>
    <property type="evidence" value="ECO:0007669"/>
    <property type="project" value="InterPro"/>
</dbReference>